<feature type="non-terminal residue" evidence="1">
    <location>
        <position position="104"/>
    </location>
</feature>
<evidence type="ECO:0000313" key="1">
    <source>
        <dbReference type="EMBL" id="KAJ1672668.1"/>
    </source>
</evidence>
<protein>
    <submittedName>
        <fullName evidence="1">Uncharacterized protein</fullName>
    </submittedName>
</protein>
<keyword evidence="2" id="KW-1185">Reference proteome</keyword>
<dbReference type="Proteomes" id="UP001145114">
    <property type="component" value="Unassembled WGS sequence"/>
</dbReference>
<sequence>MHRYRTSIATHQITVEERPFRRNQRSRLVPPKAPGDLFGGGNNAQRGDAFCGIDALDDSNELDIVFRRTMDYNPSLTSISSTESSSRTPSVANASRASLIRPDY</sequence>
<name>A0ACC1HC48_9FUNG</name>
<organism evidence="1 2">
    <name type="scientific">Spiromyces aspiralis</name>
    <dbReference type="NCBI Taxonomy" id="68401"/>
    <lineage>
        <taxon>Eukaryota</taxon>
        <taxon>Fungi</taxon>
        <taxon>Fungi incertae sedis</taxon>
        <taxon>Zoopagomycota</taxon>
        <taxon>Kickxellomycotina</taxon>
        <taxon>Kickxellomycetes</taxon>
        <taxon>Kickxellales</taxon>
        <taxon>Kickxellaceae</taxon>
        <taxon>Spiromyces</taxon>
    </lineage>
</organism>
<reference evidence="1" key="1">
    <citation type="submission" date="2022-06" db="EMBL/GenBank/DDBJ databases">
        <title>Phylogenomic reconstructions and comparative analyses of Kickxellomycotina fungi.</title>
        <authorList>
            <person name="Reynolds N.K."/>
            <person name="Stajich J.E."/>
            <person name="Barry K."/>
            <person name="Grigoriev I.V."/>
            <person name="Crous P."/>
            <person name="Smith M.E."/>
        </authorList>
    </citation>
    <scope>NUCLEOTIDE SEQUENCE</scope>
    <source>
        <strain evidence="1">RSA 2271</strain>
    </source>
</reference>
<proteinExistence type="predicted"/>
<dbReference type="EMBL" id="JAMZIH010008014">
    <property type="protein sequence ID" value="KAJ1672668.1"/>
    <property type="molecule type" value="Genomic_DNA"/>
</dbReference>
<gene>
    <name evidence="1" type="ORF">EV182_006729</name>
</gene>
<evidence type="ECO:0000313" key="2">
    <source>
        <dbReference type="Proteomes" id="UP001145114"/>
    </source>
</evidence>
<accession>A0ACC1HC48</accession>
<comment type="caution">
    <text evidence="1">The sequence shown here is derived from an EMBL/GenBank/DDBJ whole genome shotgun (WGS) entry which is preliminary data.</text>
</comment>